<sequence>MLKKVTQSDISLLNIPDVTFNPIFIDISCQSTGANAVYYIYYKNQSPIIAFALFERYNKIITPTHGYPFYSGIWFIDKKDYDIDLSDALHLLTEKYKSISLILPPKIDDIRSFIWNGFKIINRYTYIKNCNDLSVKYDVKKNYKKAEKLNFNLTIEESLGNEWINYKNLLLRIGYNSKYLISLETWINSLLKKKLVKFFKVSNSDKETLGSGIVLLNDASKKGYFLLSFVDKSNIQSEINSFLYIKIQKWLLENGFEFFDYLGANTKSIAEFKKRFNPKLQQYYIAKYSRSYNLSSSIKKWFKKVIIFFNI</sequence>
<keyword evidence="2" id="KW-1185">Reference proteome</keyword>
<dbReference type="Proteomes" id="UP001597546">
    <property type="component" value="Unassembled WGS sequence"/>
</dbReference>
<gene>
    <name evidence="1" type="ORF">ACFSSE_15695</name>
</gene>
<accession>A0ABW5TV42</accession>
<reference evidence="2" key="1">
    <citation type="journal article" date="2019" name="Int. J. Syst. Evol. Microbiol.">
        <title>The Global Catalogue of Microorganisms (GCM) 10K type strain sequencing project: providing services to taxonomists for standard genome sequencing and annotation.</title>
        <authorList>
            <consortium name="The Broad Institute Genomics Platform"/>
            <consortium name="The Broad Institute Genome Sequencing Center for Infectious Disease"/>
            <person name="Wu L."/>
            <person name="Ma J."/>
        </authorList>
    </citation>
    <scope>NUCLEOTIDE SEQUENCE [LARGE SCALE GENOMIC DNA]</scope>
    <source>
        <strain evidence="2">KCTC 42456</strain>
    </source>
</reference>
<proteinExistence type="predicted"/>
<evidence type="ECO:0000313" key="2">
    <source>
        <dbReference type="Proteomes" id="UP001597546"/>
    </source>
</evidence>
<evidence type="ECO:0000313" key="1">
    <source>
        <dbReference type="EMBL" id="MFD2733152.1"/>
    </source>
</evidence>
<dbReference type="InterPro" id="IPR016181">
    <property type="entry name" value="Acyl_CoA_acyltransferase"/>
</dbReference>
<dbReference type="RefSeq" id="WP_379042217.1">
    <property type="nucleotide sequence ID" value="NZ_JBHSKW010000020.1"/>
</dbReference>
<name>A0ABW5TV42_9SPHI</name>
<dbReference type="Gene3D" id="3.40.630.30">
    <property type="match status" value="1"/>
</dbReference>
<comment type="caution">
    <text evidence="1">The sequence shown here is derived from an EMBL/GenBank/DDBJ whole genome shotgun (WGS) entry which is preliminary data.</text>
</comment>
<dbReference type="EMBL" id="JBHULV010000052">
    <property type="protein sequence ID" value="MFD2733152.1"/>
    <property type="molecule type" value="Genomic_DNA"/>
</dbReference>
<evidence type="ECO:0008006" key="3">
    <source>
        <dbReference type="Google" id="ProtNLM"/>
    </source>
</evidence>
<protein>
    <recommendedName>
        <fullName evidence="3">BioF2-like acetyltransferase domain-containing protein</fullName>
    </recommendedName>
</protein>
<dbReference type="SUPFAM" id="SSF55729">
    <property type="entry name" value="Acyl-CoA N-acyltransferases (Nat)"/>
    <property type="match status" value="1"/>
</dbReference>
<organism evidence="1 2">
    <name type="scientific">Pedobacter alpinus</name>
    <dbReference type="NCBI Taxonomy" id="1590643"/>
    <lineage>
        <taxon>Bacteria</taxon>
        <taxon>Pseudomonadati</taxon>
        <taxon>Bacteroidota</taxon>
        <taxon>Sphingobacteriia</taxon>
        <taxon>Sphingobacteriales</taxon>
        <taxon>Sphingobacteriaceae</taxon>
        <taxon>Pedobacter</taxon>
    </lineage>
</organism>